<evidence type="ECO:0000313" key="3">
    <source>
        <dbReference type="Proteomes" id="UP000692954"/>
    </source>
</evidence>
<name>A0A8S1RR61_9CILI</name>
<feature type="compositionally biased region" description="Polar residues" evidence="1">
    <location>
        <begin position="342"/>
        <end position="352"/>
    </location>
</feature>
<evidence type="ECO:0000256" key="1">
    <source>
        <dbReference type="SAM" id="MobiDB-lite"/>
    </source>
</evidence>
<gene>
    <name evidence="2" type="ORF">PSON_ATCC_30995.1.T3210004</name>
</gene>
<feature type="region of interest" description="Disordered" evidence="1">
    <location>
        <begin position="323"/>
        <end position="352"/>
    </location>
</feature>
<sequence>MLNQIQQQQYTQKLDQTQMEIQYYIYQDLENVLCLLGELEQTIKTFKDIEDKSYIPIAQNKTILQANLSFGIHFDQYSQHNKKYGDFLKQCNEKAERIFKECVSDLDLFQIYEQDGKKIIDPKIQDIYNFYLKKSLKAEKNFDQLPLLPISREAQFIPDVVVKVIGGIQTVDNQLQKVRNGTYTSPTTDIIKDKIRKRQVYCKQQLEKNFNLVNDGDIRNGRMEIEVLKIGAKPTINKYDQDESQMNKDPNEKQNEEQNANILDNEQIQTENNEVNGATNNIEQNNQENKQVTIKIEQDQNQTINTKVNNQKHEEAQKFQITAQMKKKKGDDHQDIDDGTQEIIQDTNKLEK</sequence>
<protein>
    <submittedName>
        <fullName evidence="2">Uncharacterized protein</fullName>
    </submittedName>
</protein>
<dbReference type="Proteomes" id="UP000692954">
    <property type="component" value="Unassembled WGS sequence"/>
</dbReference>
<comment type="caution">
    <text evidence="2">The sequence shown here is derived from an EMBL/GenBank/DDBJ whole genome shotgun (WGS) entry which is preliminary data.</text>
</comment>
<organism evidence="2 3">
    <name type="scientific">Paramecium sonneborni</name>
    <dbReference type="NCBI Taxonomy" id="65129"/>
    <lineage>
        <taxon>Eukaryota</taxon>
        <taxon>Sar</taxon>
        <taxon>Alveolata</taxon>
        <taxon>Ciliophora</taxon>
        <taxon>Intramacronucleata</taxon>
        <taxon>Oligohymenophorea</taxon>
        <taxon>Peniculida</taxon>
        <taxon>Parameciidae</taxon>
        <taxon>Paramecium</taxon>
    </lineage>
</organism>
<dbReference type="AlphaFoldDB" id="A0A8S1RR61"/>
<evidence type="ECO:0000313" key="2">
    <source>
        <dbReference type="EMBL" id="CAD8130718.1"/>
    </source>
</evidence>
<feature type="compositionally biased region" description="Basic and acidic residues" evidence="1">
    <location>
        <begin position="239"/>
        <end position="256"/>
    </location>
</feature>
<dbReference type="EMBL" id="CAJJDN010000321">
    <property type="protein sequence ID" value="CAD8130718.1"/>
    <property type="molecule type" value="Genomic_DNA"/>
</dbReference>
<feature type="region of interest" description="Disordered" evidence="1">
    <location>
        <begin position="236"/>
        <end position="257"/>
    </location>
</feature>
<proteinExistence type="predicted"/>
<reference evidence="2" key="1">
    <citation type="submission" date="2021-01" db="EMBL/GenBank/DDBJ databases">
        <authorList>
            <consortium name="Genoscope - CEA"/>
            <person name="William W."/>
        </authorList>
    </citation>
    <scope>NUCLEOTIDE SEQUENCE</scope>
</reference>
<dbReference type="OrthoDB" id="10488839at2759"/>
<keyword evidence="3" id="KW-1185">Reference proteome</keyword>
<accession>A0A8S1RR61</accession>